<dbReference type="InterPro" id="IPR017452">
    <property type="entry name" value="GPCR_Rhodpsn_7TM"/>
</dbReference>
<keyword evidence="2" id="KW-1003">Cell membrane</keyword>
<dbReference type="SUPFAM" id="SSF81321">
    <property type="entry name" value="Family A G protein-coupled receptor-like"/>
    <property type="match status" value="1"/>
</dbReference>
<dbReference type="InterPro" id="IPR000276">
    <property type="entry name" value="GPCR_Rhodpsn"/>
</dbReference>
<feature type="domain" description="G-protein coupled receptors family 1 profile" evidence="8">
    <location>
        <begin position="32"/>
        <end position="273"/>
    </location>
</feature>
<evidence type="ECO:0000256" key="2">
    <source>
        <dbReference type="ARBA" id="ARBA00022475"/>
    </source>
</evidence>
<dbReference type="Pfam" id="PF00001">
    <property type="entry name" value="7tm_1"/>
    <property type="match status" value="1"/>
</dbReference>
<evidence type="ECO:0000256" key="5">
    <source>
        <dbReference type="ARBA" id="ARBA00023136"/>
    </source>
</evidence>
<comment type="caution">
    <text evidence="9">The sequence shown here is derived from an EMBL/GenBank/DDBJ whole genome shotgun (WGS) entry which is preliminary data.</text>
</comment>
<protein>
    <submittedName>
        <fullName evidence="9">Melanocyte-stimulating hormone receptor</fullName>
    </submittedName>
</protein>
<dbReference type="CDD" id="cd00637">
    <property type="entry name" value="7tm_classA_rhodopsin-like"/>
    <property type="match status" value="1"/>
</dbReference>
<dbReference type="EMBL" id="NEDP02001201">
    <property type="protein sequence ID" value="OWF53857.1"/>
    <property type="molecule type" value="Genomic_DNA"/>
</dbReference>
<reference evidence="9 10" key="1">
    <citation type="journal article" date="2017" name="Nat. Ecol. Evol.">
        <title>Scallop genome provides insights into evolution of bilaterian karyotype and development.</title>
        <authorList>
            <person name="Wang S."/>
            <person name="Zhang J."/>
            <person name="Jiao W."/>
            <person name="Li J."/>
            <person name="Xun X."/>
            <person name="Sun Y."/>
            <person name="Guo X."/>
            <person name="Huan P."/>
            <person name="Dong B."/>
            <person name="Zhang L."/>
            <person name="Hu X."/>
            <person name="Sun X."/>
            <person name="Wang J."/>
            <person name="Zhao C."/>
            <person name="Wang Y."/>
            <person name="Wang D."/>
            <person name="Huang X."/>
            <person name="Wang R."/>
            <person name="Lv J."/>
            <person name="Li Y."/>
            <person name="Zhang Z."/>
            <person name="Liu B."/>
            <person name="Lu W."/>
            <person name="Hui Y."/>
            <person name="Liang J."/>
            <person name="Zhou Z."/>
            <person name="Hou R."/>
            <person name="Li X."/>
            <person name="Liu Y."/>
            <person name="Li H."/>
            <person name="Ning X."/>
            <person name="Lin Y."/>
            <person name="Zhao L."/>
            <person name="Xing Q."/>
            <person name="Dou J."/>
            <person name="Li Y."/>
            <person name="Mao J."/>
            <person name="Guo H."/>
            <person name="Dou H."/>
            <person name="Li T."/>
            <person name="Mu C."/>
            <person name="Jiang W."/>
            <person name="Fu Q."/>
            <person name="Fu X."/>
            <person name="Miao Y."/>
            <person name="Liu J."/>
            <person name="Yu Q."/>
            <person name="Li R."/>
            <person name="Liao H."/>
            <person name="Li X."/>
            <person name="Kong Y."/>
            <person name="Jiang Z."/>
            <person name="Chourrout D."/>
            <person name="Li R."/>
            <person name="Bao Z."/>
        </authorList>
    </citation>
    <scope>NUCLEOTIDE SEQUENCE [LARGE SCALE GENOMIC DNA]</scope>
    <source>
        <strain evidence="9 10">PY_sf001</strain>
    </source>
</reference>
<feature type="transmembrane region" description="Helical" evidence="7">
    <location>
        <begin position="220"/>
        <end position="241"/>
    </location>
</feature>
<evidence type="ECO:0000256" key="1">
    <source>
        <dbReference type="ARBA" id="ARBA00004651"/>
    </source>
</evidence>
<dbReference type="PROSITE" id="PS50262">
    <property type="entry name" value="G_PROTEIN_RECEP_F1_2"/>
    <property type="match status" value="1"/>
</dbReference>
<feature type="transmembrane region" description="Helical" evidence="7">
    <location>
        <begin position="253"/>
        <end position="275"/>
    </location>
</feature>
<evidence type="ECO:0000313" key="10">
    <source>
        <dbReference type="Proteomes" id="UP000242188"/>
    </source>
</evidence>
<feature type="transmembrane region" description="Helical" evidence="7">
    <location>
        <begin position="132"/>
        <end position="152"/>
    </location>
</feature>
<keyword evidence="6 9" id="KW-0675">Receptor</keyword>
<evidence type="ECO:0000256" key="3">
    <source>
        <dbReference type="ARBA" id="ARBA00022692"/>
    </source>
</evidence>
<keyword evidence="6" id="KW-0807">Transducer</keyword>
<dbReference type="AlphaFoldDB" id="A0A210QYR4"/>
<dbReference type="Gene3D" id="1.20.1070.10">
    <property type="entry name" value="Rhodopsin 7-helix transmembrane proteins"/>
    <property type="match status" value="1"/>
</dbReference>
<keyword evidence="5 7" id="KW-0472">Membrane</keyword>
<organism evidence="9 10">
    <name type="scientific">Mizuhopecten yessoensis</name>
    <name type="common">Japanese scallop</name>
    <name type="synonym">Patinopecten yessoensis</name>
    <dbReference type="NCBI Taxonomy" id="6573"/>
    <lineage>
        <taxon>Eukaryota</taxon>
        <taxon>Metazoa</taxon>
        <taxon>Spiralia</taxon>
        <taxon>Lophotrochozoa</taxon>
        <taxon>Mollusca</taxon>
        <taxon>Bivalvia</taxon>
        <taxon>Autobranchia</taxon>
        <taxon>Pteriomorphia</taxon>
        <taxon>Pectinida</taxon>
        <taxon>Pectinoidea</taxon>
        <taxon>Pectinidae</taxon>
        <taxon>Mizuhopecten</taxon>
    </lineage>
</organism>
<feature type="transmembrane region" description="Helical" evidence="7">
    <location>
        <begin position="172"/>
        <end position="194"/>
    </location>
</feature>
<feature type="transmembrane region" description="Helical" evidence="7">
    <location>
        <begin position="53"/>
        <end position="77"/>
    </location>
</feature>
<evidence type="ECO:0000256" key="4">
    <source>
        <dbReference type="ARBA" id="ARBA00022989"/>
    </source>
</evidence>
<dbReference type="PANTHER" id="PTHR22750">
    <property type="entry name" value="G-PROTEIN COUPLED RECEPTOR"/>
    <property type="match status" value="1"/>
</dbReference>
<evidence type="ECO:0000259" key="8">
    <source>
        <dbReference type="PROSITE" id="PS50262"/>
    </source>
</evidence>
<dbReference type="PROSITE" id="PS00237">
    <property type="entry name" value="G_PROTEIN_RECEP_F1_1"/>
    <property type="match status" value="1"/>
</dbReference>
<keyword evidence="4 7" id="KW-1133">Transmembrane helix</keyword>
<dbReference type="PRINTS" id="PR00237">
    <property type="entry name" value="GPCRRHODOPSN"/>
</dbReference>
<evidence type="ECO:0000313" key="9">
    <source>
        <dbReference type="EMBL" id="OWF53857.1"/>
    </source>
</evidence>
<dbReference type="Proteomes" id="UP000242188">
    <property type="component" value="Unassembled WGS sequence"/>
</dbReference>
<evidence type="ECO:0000256" key="6">
    <source>
        <dbReference type="RuleBase" id="RU000688"/>
    </source>
</evidence>
<gene>
    <name evidence="9" type="ORF">KP79_PYT24063</name>
</gene>
<keyword evidence="6" id="KW-0297">G-protein coupled receptor</keyword>
<evidence type="ECO:0000256" key="7">
    <source>
        <dbReference type="SAM" id="Phobius"/>
    </source>
</evidence>
<sequence>MNNSSVSVTAETETGNIAVINYTIYALILLLPNTLAFISLWKAKSVPKKIKLPILNLIVSDLLTGLSFVSYLIILLLDLPKSTESILCYVQMIWTLTAAFASFSIVGGLAIDRCICIYYEYIYLTKITVKIILVWQVLTWIVSFFFATLIFIDTNWEAVCLYRYVVGKYGRIIHIYYSIFLRIISGVAFIAICIKMKRMINADKLKGVKRRGIFRTTSKVLVIGLTFHGMYFPLFCHHVFVLIFPDNFDDAHVFYVFASLLTVVNSFVNPFIYVWRFPECRLQLKIMICSWNKNIVNEENRKLKRILVSFLDPPESSTIRQTSLTDTDINASFS</sequence>
<name>A0A210QYR4_MIZYE</name>
<accession>A0A210QYR4</accession>
<feature type="transmembrane region" description="Helical" evidence="7">
    <location>
        <begin position="89"/>
        <end position="111"/>
    </location>
</feature>
<dbReference type="GO" id="GO:0004930">
    <property type="term" value="F:G protein-coupled receptor activity"/>
    <property type="evidence" value="ECO:0007669"/>
    <property type="project" value="UniProtKB-KW"/>
</dbReference>
<proteinExistence type="inferred from homology"/>
<feature type="transmembrane region" description="Helical" evidence="7">
    <location>
        <begin position="20"/>
        <end position="41"/>
    </location>
</feature>
<keyword evidence="10" id="KW-1185">Reference proteome</keyword>
<comment type="similarity">
    <text evidence="6">Belongs to the G-protein coupled receptor 1 family.</text>
</comment>
<dbReference type="GO" id="GO:0005886">
    <property type="term" value="C:plasma membrane"/>
    <property type="evidence" value="ECO:0007669"/>
    <property type="project" value="UniProtKB-SubCell"/>
</dbReference>
<keyword evidence="3 6" id="KW-0812">Transmembrane</keyword>
<comment type="subcellular location">
    <subcellularLocation>
        <location evidence="1">Cell membrane</location>
        <topology evidence="1">Multi-pass membrane protein</topology>
    </subcellularLocation>
</comment>